<gene>
    <name evidence="1" type="ORF">TRIATDRAFT_45759</name>
</gene>
<dbReference type="EMBL" id="ABDG02000021">
    <property type="protein sequence ID" value="EHK47240.1"/>
    <property type="molecule type" value="Genomic_DNA"/>
</dbReference>
<dbReference type="KEGG" id="tatv:25784675"/>
<keyword evidence="2" id="KW-1185">Reference proteome</keyword>
<dbReference type="STRING" id="452589.G9NQ94"/>
<dbReference type="Proteomes" id="UP000005426">
    <property type="component" value="Unassembled WGS sequence"/>
</dbReference>
<dbReference type="OMA" id="ERCHMVG"/>
<dbReference type="OrthoDB" id="2117718at2759"/>
<comment type="caution">
    <text evidence="1">The sequence shown here is derived from an EMBL/GenBank/DDBJ whole genome shotgun (WGS) entry which is preliminary data.</text>
</comment>
<reference evidence="1 2" key="1">
    <citation type="journal article" date="2011" name="Genome Biol.">
        <title>Comparative genome sequence analysis underscores mycoparasitism as the ancestral life style of Trichoderma.</title>
        <authorList>
            <person name="Kubicek C.P."/>
            <person name="Herrera-Estrella A."/>
            <person name="Seidl-Seiboth V."/>
            <person name="Martinez D.A."/>
            <person name="Druzhinina I.S."/>
            <person name="Thon M."/>
            <person name="Zeilinger S."/>
            <person name="Casas-Flores S."/>
            <person name="Horwitz B.A."/>
            <person name="Mukherjee P.K."/>
            <person name="Mukherjee M."/>
            <person name="Kredics L."/>
            <person name="Alcaraz L.D."/>
            <person name="Aerts A."/>
            <person name="Antal Z."/>
            <person name="Atanasova L."/>
            <person name="Cervantes-Badillo M.G."/>
            <person name="Challacombe J."/>
            <person name="Chertkov O."/>
            <person name="McCluskey K."/>
            <person name="Coulpier F."/>
            <person name="Deshpande N."/>
            <person name="von Doehren H."/>
            <person name="Ebbole D.J."/>
            <person name="Esquivel-Naranjo E.U."/>
            <person name="Fekete E."/>
            <person name="Flipphi M."/>
            <person name="Glaser F."/>
            <person name="Gomez-Rodriguez E.Y."/>
            <person name="Gruber S."/>
            <person name="Han C."/>
            <person name="Henrissat B."/>
            <person name="Hermosa R."/>
            <person name="Hernandez-Onate M."/>
            <person name="Karaffa L."/>
            <person name="Kosti I."/>
            <person name="Le Crom S."/>
            <person name="Lindquist E."/>
            <person name="Lucas S."/>
            <person name="Luebeck M."/>
            <person name="Luebeck P.S."/>
            <person name="Margeot A."/>
            <person name="Metz B."/>
            <person name="Misra M."/>
            <person name="Nevalainen H."/>
            <person name="Omann M."/>
            <person name="Packer N."/>
            <person name="Perrone G."/>
            <person name="Uresti-Rivera E.E."/>
            <person name="Salamov A."/>
            <person name="Schmoll M."/>
            <person name="Seiboth B."/>
            <person name="Shapiro H."/>
            <person name="Sukno S."/>
            <person name="Tamayo-Ramos J.A."/>
            <person name="Tisch D."/>
            <person name="Wiest A."/>
            <person name="Wilkinson H.H."/>
            <person name="Zhang M."/>
            <person name="Coutinho P.M."/>
            <person name="Kenerley C.M."/>
            <person name="Monte E."/>
            <person name="Baker S.E."/>
            <person name="Grigoriev I.V."/>
        </authorList>
    </citation>
    <scope>NUCLEOTIDE SEQUENCE [LARGE SCALE GENOMIC DNA]</scope>
    <source>
        <strain evidence="2">ATCC 20476 / IMI 206040</strain>
    </source>
</reference>
<dbReference type="AlphaFoldDB" id="G9NQ94"/>
<dbReference type="HOGENOM" id="CLU_022205_1_0_1"/>
<dbReference type="GeneID" id="25784675"/>
<dbReference type="SUPFAM" id="SSF56059">
    <property type="entry name" value="Glutathione synthetase ATP-binding domain-like"/>
    <property type="match status" value="1"/>
</dbReference>
<name>G9NQ94_HYPAI</name>
<organism evidence="1 2">
    <name type="scientific">Hypocrea atroviridis (strain ATCC 20476 / IMI 206040)</name>
    <name type="common">Trichoderma atroviride</name>
    <dbReference type="NCBI Taxonomy" id="452589"/>
    <lineage>
        <taxon>Eukaryota</taxon>
        <taxon>Fungi</taxon>
        <taxon>Dikarya</taxon>
        <taxon>Ascomycota</taxon>
        <taxon>Pezizomycotina</taxon>
        <taxon>Sordariomycetes</taxon>
        <taxon>Hypocreomycetidae</taxon>
        <taxon>Hypocreales</taxon>
        <taxon>Hypocreaceae</taxon>
        <taxon>Trichoderma</taxon>
    </lineage>
</organism>
<protein>
    <submittedName>
        <fullName evidence="1">Uncharacterized protein</fullName>
    </submittedName>
</protein>
<proteinExistence type="predicted"/>
<evidence type="ECO:0000313" key="2">
    <source>
        <dbReference type="Proteomes" id="UP000005426"/>
    </source>
</evidence>
<sequence>MQIHLGRGPRGFEEVSTVQAQGNFYLWESETMKAALMRLCPPRLWPHASYNNSCPRPILVNLRHETMLRELNTALTLSLTDIVDRWWSDKAAKFPQRMPLEPIEEGLLKYVQRALSPYKERKGSWRPDFLVEDIHCADGAVHENFRITEINARFSFNAYMHAVFGHTALEDTGMARYGLVPATTPKKVIDGLFTLFRRDRPLHLLKGKEPGVDFYMFVEAVKRRTGSAPRVIGPSDLRLVINEKRKTGYMLCAISKAPTCHATSTAASPVFVTEDGEFVEEIFQVGLELHQRELVGLPLNMLQELCAICFNDLRTIFLVHDKRMLGIIKQELQDQVARGVLSQQQAVILDRGIADTYLPGSPEIQEILDHSEKHPEVRQHFLLKAIRGGKGDGIVFGDEMTNEEWIAALQRRVSPGLDLETSSVVQRRIISRRYNMVLKASGEKVNYPLIGTYFTVNGAYLGLGGWRSSNERICTVGNGGAWICSVIRREDQFGETVLSQGEGLERN</sequence>
<evidence type="ECO:0000313" key="1">
    <source>
        <dbReference type="EMBL" id="EHK47240.1"/>
    </source>
</evidence>
<accession>G9NQ94</accession>
<dbReference type="eggNOG" id="ENOG502SM9H">
    <property type="taxonomic scope" value="Eukaryota"/>
</dbReference>